<evidence type="ECO:0000313" key="1">
    <source>
        <dbReference type="Proteomes" id="UP001652625"/>
    </source>
</evidence>
<keyword evidence="1" id="KW-1185">Reference proteome</keyword>
<dbReference type="GeneID" id="136080335"/>
<organism evidence="1 2">
    <name type="scientific">Hydra vulgaris</name>
    <name type="common">Hydra</name>
    <name type="synonym">Hydra attenuata</name>
    <dbReference type="NCBI Taxonomy" id="6087"/>
    <lineage>
        <taxon>Eukaryota</taxon>
        <taxon>Metazoa</taxon>
        <taxon>Cnidaria</taxon>
        <taxon>Hydrozoa</taxon>
        <taxon>Hydroidolina</taxon>
        <taxon>Anthoathecata</taxon>
        <taxon>Aplanulata</taxon>
        <taxon>Hydridae</taxon>
        <taxon>Hydra</taxon>
    </lineage>
</organism>
<protein>
    <submittedName>
        <fullName evidence="2">Uncharacterized protein LOC136080335</fullName>
    </submittedName>
</protein>
<dbReference type="PANTHER" id="PTHR31511:SF12">
    <property type="entry name" value="RHO TERMINATION FACTOR N-TERMINAL DOMAIN-CONTAINING PROTEIN"/>
    <property type="match status" value="1"/>
</dbReference>
<reference evidence="2" key="1">
    <citation type="submission" date="2025-08" db="UniProtKB">
        <authorList>
            <consortium name="RefSeq"/>
        </authorList>
    </citation>
    <scope>IDENTIFICATION</scope>
</reference>
<dbReference type="RefSeq" id="XP_065653024.1">
    <property type="nucleotide sequence ID" value="XM_065796952.1"/>
</dbReference>
<dbReference type="Proteomes" id="UP001652625">
    <property type="component" value="Chromosome 05"/>
</dbReference>
<gene>
    <name evidence="2" type="primary">LOC136080335</name>
</gene>
<dbReference type="SUPFAM" id="SSF54060">
    <property type="entry name" value="His-Me finger endonucleases"/>
    <property type="match status" value="1"/>
</dbReference>
<name>A0ABM4BV03_HYDVU</name>
<accession>A0ABM4BV03</accession>
<sequence length="531" mass="62515">METGEVKIYKSFYSAMQDTKDGWRYLELRDEKVDNGFKIEIFKFLREKYLYNKFYNTPIEFKLKKSSVKSVTKQFTAKESLSLYQQAGSGWRFVFVKKMDINIIKFNPIRAKSYILLDKNLATKNAIINIKNEDNQCFKWCVTKALNPKDKSSERVDKKLKNQAEKINWDKIEIPVLLNQITQFEKNNTDISVNVYGYENSEVHILHVSKKNDRKHLIDLLLISNGETNHYCLIKNLSKVPPPKLTMQFTNHNKSMRVLFVVYADFESFIKPIDTCKPNPNESYTKRYQKHILSSFCYYVKCFDKSIYQSSPGMIFTDENKHDFNAAISYHICGEKLENDKVRDHCHITGKYRGAAHENCNLNYKIPKFFPKLSGRKLSCIPNNDDKYISFCREIKVREFIDNEAKKVEVKRELCFLDYRFMSDSLDGLSNNLKKDQCKNIGKLYSGIFSRLKSEGISDDDYSHAQIVWKEFNCKTFRDYHDLYNVLDVLLLADVYENFRDVCMNHYDLDPAWYYTAPGLAWDTAFKKNEI</sequence>
<evidence type="ECO:0000313" key="2">
    <source>
        <dbReference type="RefSeq" id="XP_065653024.1"/>
    </source>
</evidence>
<dbReference type="PANTHER" id="PTHR31511">
    <property type="entry name" value="PROTEIN CBG23764"/>
    <property type="match status" value="1"/>
</dbReference>
<dbReference type="InterPro" id="IPR044925">
    <property type="entry name" value="His-Me_finger_sf"/>
</dbReference>
<proteinExistence type="predicted"/>